<sequence>MASTLTAAGTVSCVNSSTAQRSQRNRRNRRNVALFGRFALVGASGVLVNLVVLVVVKKLGPDADLVFLDLPMTRFNVRWYHVFSTVAFVVAVLWNFQLNRVWAFSSTGKASWWKEFRPFFAVGLLGQVVGLALLTLLLHSHSPLALSTDVLDDSTGLRTRLYWGQLIVIAAVTPLSFVLHKLWTFSSVRTHRLRESGELT</sequence>
<comment type="subcellular location">
    <subcellularLocation>
        <location evidence="1">Membrane</location>
        <topology evidence="1">Multi-pass membrane protein</topology>
    </subcellularLocation>
</comment>
<dbReference type="PANTHER" id="PTHR38459">
    <property type="entry name" value="PROPHAGE BACTOPRENOL-LINKED GLUCOSE TRANSLOCASE HOMOLOG"/>
    <property type="match status" value="1"/>
</dbReference>
<keyword evidence="3 6" id="KW-0812">Transmembrane</keyword>
<dbReference type="KEGG" id="ndp:E2C04_06175"/>
<reference evidence="9 10" key="1">
    <citation type="journal article" date="2008" name="Int. J. Syst. Evol. Microbiol.">
        <title>Nocardioides daphniae sp. nov., isolated from Daphnia cucullata (Crustacea: Cladocera).</title>
        <authorList>
            <person name="Toth E.M."/>
            <person name="Keki Z."/>
            <person name="Homonnay Z.G."/>
            <person name="Borsodi A.K."/>
            <person name="Marialigeti K."/>
            <person name="Schumann P."/>
        </authorList>
    </citation>
    <scope>NUCLEOTIDE SEQUENCE [LARGE SCALE GENOMIC DNA]</scope>
    <source>
        <strain evidence="9 10">JCM 16608</strain>
    </source>
</reference>
<gene>
    <name evidence="9" type="ORF">E2C04_06175</name>
    <name evidence="8" type="ORF">GCM10007231_15780</name>
</gene>
<dbReference type="EMBL" id="BMCK01000002">
    <property type="protein sequence ID" value="GGD17611.1"/>
    <property type="molecule type" value="Genomic_DNA"/>
</dbReference>
<evidence type="ECO:0000256" key="4">
    <source>
        <dbReference type="ARBA" id="ARBA00022989"/>
    </source>
</evidence>
<evidence type="ECO:0000313" key="8">
    <source>
        <dbReference type="EMBL" id="GGD17611.1"/>
    </source>
</evidence>
<keyword evidence="11" id="KW-1185">Reference proteome</keyword>
<dbReference type="Proteomes" id="UP000630594">
    <property type="component" value="Unassembled WGS sequence"/>
</dbReference>
<dbReference type="PANTHER" id="PTHR38459:SF1">
    <property type="entry name" value="PROPHAGE BACTOPRENOL-LINKED GLUCOSE TRANSLOCASE HOMOLOG"/>
    <property type="match status" value="1"/>
</dbReference>
<reference evidence="8" key="5">
    <citation type="submission" date="2024-05" db="EMBL/GenBank/DDBJ databases">
        <authorList>
            <person name="Sun Q."/>
            <person name="Sedlacek I."/>
        </authorList>
    </citation>
    <scope>NUCLEOTIDE SEQUENCE</scope>
    <source>
        <strain evidence="8">CCM 7403</strain>
    </source>
</reference>
<feature type="transmembrane region" description="Helical" evidence="6">
    <location>
        <begin position="161"/>
        <end position="183"/>
    </location>
</feature>
<keyword evidence="4 6" id="KW-1133">Transmembrane helix</keyword>
<evidence type="ECO:0000256" key="2">
    <source>
        <dbReference type="ARBA" id="ARBA00009399"/>
    </source>
</evidence>
<protein>
    <submittedName>
        <fullName evidence="9">GtrA family protein</fullName>
    </submittedName>
</protein>
<accession>A0A4P7UA28</accession>
<name>A0A4P7UA28_9ACTN</name>
<dbReference type="OrthoDB" id="9807815at2"/>
<reference evidence="8" key="2">
    <citation type="journal article" date="2014" name="Int. J. Syst. Evol. Microbiol.">
        <title>Complete genome of a new Firmicutes species belonging to the dominant human colonic microbiota ('Ruminococcus bicirculans') reveals two chromosomes and a selective capacity to utilize plant glucans.</title>
        <authorList>
            <consortium name="NISC Comparative Sequencing Program"/>
            <person name="Wegmann U."/>
            <person name="Louis P."/>
            <person name="Goesmann A."/>
            <person name="Henrissat B."/>
            <person name="Duncan S.H."/>
            <person name="Flint H.J."/>
        </authorList>
    </citation>
    <scope>NUCLEOTIDE SEQUENCE</scope>
    <source>
        <strain evidence="8">CCM 7403</strain>
    </source>
</reference>
<evidence type="ECO:0000256" key="1">
    <source>
        <dbReference type="ARBA" id="ARBA00004141"/>
    </source>
</evidence>
<evidence type="ECO:0000256" key="5">
    <source>
        <dbReference type="ARBA" id="ARBA00023136"/>
    </source>
</evidence>
<dbReference type="InterPro" id="IPR007267">
    <property type="entry name" value="GtrA_DPMS_TM"/>
</dbReference>
<organism evidence="9 10">
    <name type="scientific">Nocardioides daphniae</name>
    <dbReference type="NCBI Taxonomy" id="402297"/>
    <lineage>
        <taxon>Bacteria</taxon>
        <taxon>Bacillati</taxon>
        <taxon>Actinomycetota</taxon>
        <taxon>Actinomycetes</taxon>
        <taxon>Propionibacteriales</taxon>
        <taxon>Nocardioidaceae</taxon>
        <taxon>Nocardioides</taxon>
    </lineage>
</organism>
<feature type="transmembrane region" description="Helical" evidence="6">
    <location>
        <begin position="79"/>
        <end position="98"/>
    </location>
</feature>
<comment type="similarity">
    <text evidence="2">Belongs to the GtrA family.</text>
</comment>
<reference evidence="9" key="4">
    <citation type="submission" date="2019-03" db="EMBL/GenBank/DDBJ databases">
        <authorList>
            <person name="Huang Y."/>
        </authorList>
    </citation>
    <scope>NUCLEOTIDE SEQUENCE</scope>
    <source>
        <strain evidence="9">JCM 16608</strain>
    </source>
</reference>
<reference evidence="11" key="3">
    <citation type="journal article" date="2019" name="Int. J. Syst. Evol. Microbiol.">
        <title>The Global Catalogue of Microorganisms (GCM) 10K type strain sequencing project: providing services to taxonomists for standard genome sequencing and annotation.</title>
        <authorList>
            <consortium name="The Broad Institute Genomics Platform"/>
            <consortium name="The Broad Institute Genome Sequencing Center for Infectious Disease"/>
            <person name="Wu L."/>
            <person name="Ma J."/>
        </authorList>
    </citation>
    <scope>NUCLEOTIDE SEQUENCE [LARGE SCALE GENOMIC DNA]</scope>
    <source>
        <strain evidence="11">CCM 7403</strain>
    </source>
</reference>
<dbReference type="InterPro" id="IPR051401">
    <property type="entry name" value="GtrA_CellWall_Glycosyl"/>
</dbReference>
<feature type="transmembrane region" description="Helical" evidence="6">
    <location>
        <begin position="119"/>
        <end position="141"/>
    </location>
</feature>
<dbReference type="Proteomes" id="UP000297025">
    <property type="component" value="Chromosome"/>
</dbReference>
<evidence type="ECO:0000256" key="3">
    <source>
        <dbReference type="ARBA" id="ARBA00022692"/>
    </source>
</evidence>
<feature type="domain" description="GtrA/DPMS transmembrane" evidence="7">
    <location>
        <begin position="37"/>
        <end position="185"/>
    </location>
</feature>
<dbReference type="GO" id="GO:0000271">
    <property type="term" value="P:polysaccharide biosynthetic process"/>
    <property type="evidence" value="ECO:0007669"/>
    <property type="project" value="InterPro"/>
</dbReference>
<evidence type="ECO:0000313" key="10">
    <source>
        <dbReference type="Proteomes" id="UP000297025"/>
    </source>
</evidence>
<evidence type="ECO:0000313" key="11">
    <source>
        <dbReference type="Proteomes" id="UP000630594"/>
    </source>
</evidence>
<feature type="transmembrane region" description="Helical" evidence="6">
    <location>
        <begin position="34"/>
        <end position="59"/>
    </location>
</feature>
<dbReference type="GO" id="GO:0005886">
    <property type="term" value="C:plasma membrane"/>
    <property type="evidence" value="ECO:0007669"/>
    <property type="project" value="TreeGrafter"/>
</dbReference>
<proteinExistence type="inferred from homology"/>
<dbReference type="EMBL" id="CP038462">
    <property type="protein sequence ID" value="QCC76910.1"/>
    <property type="molecule type" value="Genomic_DNA"/>
</dbReference>
<evidence type="ECO:0000259" key="7">
    <source>
        <dbReference type="Pfam" id="PF04138"/>
    </source>
</evidence>
<keyword evidence="5 6" id="KW-0472">Membrane</keyword>
<dbReference type="AlphaFoldDB" id="A0A4P7UA28"/>
<evidence type="ECO:0000313" key="9">
    <source>
        <dbReference type="EMBL" id="QCC76910.1"/>
    </source>
</evidence>
<dbReference type="Pfam" id="PF04138">
    <property type="entry name" value="GtrA_DPMS_TM"/>
    <property type="match status" value="1"/>
</dbReference>
<evidence type="ECO:0000256" key="6">
    <source>
        <dbReference type="SAM" id="Phobius"/>
    </source>
</evidence>